<dbReference type="Gene3D" id="1.50.10.10">
    <property type="match status" value="1"/>
</dbReference>
<dbReference type="EMBL" id="CP000860">
    <property type="protein sequence ID" value="ACA59559.1"/>
    <property type="molecule type" value="Genomic_DNA"/>
</dbReference>
<dbReference type="PANTHER" id="PTHR31616">
    <property type="entry name" value="TREHALASE"/>
    <property type="match status" value="1"/>
</dbReference>
<keyword evidence="2" id="KW-0378">Hydrolase</keyword>
<dbReference type="GO" id="GO:0004553">
    <property type="term" value="F:hydrolase activity, hydrolyzing O-glycosyl compounds"/>
    <property type="evidence" value="ECO:0007669"/>
    <property type="project" value="TreeGrafter"/>
</dbReference>
<evidence type="ECO:0000313" key="2">
    <source>
        <dbReference type="EMBL" id="ACA59559.1"/>
    </source>
</evidence>
<dbReference type="HOGENOM" id="CLU_028187_0_0_9"/>
<reference evidence="3" key="1">
    <citation type="submission" date="2007-10" db="EMBL/GenBank/DDBJ databases">
        <title>Complete sequence of chromosome of Desulforudis audaxviator MP104C.</title>
        <authorList>
            <person name="Copeland A."/>
            <person name="Lucas S."/>
            <person name="Lapidus A."/>
            <person name="Barry K."/>
            <person name="Glavina del Rio T."/>
            <person name="Dalin E."/>
            <person name="Tice H."/>
            <person name="Bruce D."/>
            <person name="Pitluck S."/>
            <person name="Lowry S.R."/>
            <person name="Larimer F."/>
            <person name="Land M.L."/>
            <person name="Hauser L."/>
            <person name="Kyrpides N."/>
            <person name="Ivanova N.N."/>
            <person name="Richardson P."/>
        </authorList>
    </citation>
    <scope>NUCLEOTIDE SEQUENCE [LARGE SCALE GENOMIC DNA]</scope>
    <source>
        <strain evidence="3">MP104C</strain>
    </source>
</reference>
<organism evidence="2 3">
    <name type="scientific">Desulforudis audaxviator (strain MP104C)</name>
    <dbReference type="NCBI Taxonomy" id="477974"/>
    <lineage>
        <taxon>Bacteria</taxon>
        <taxon>Bacillati</taxon>
        <taxon>Bacillota</taxon>
        <taxon>Clostridia</taxon>
        <taxon>Thermoanaerobacterales</taxon>
        <taxon>Candidatus Desulforudaceae</taxon>
        <taxon>Candidatus Desulforudis</taxon>
    </lineage>
</organism>
<protein>
    <submittedName>
        <fullName evidence="2">Glycoside hydrolase 15-related</fullName>
    </submittedName>
</protein>
<dbReference type="CAZy" id="GH15">
    <property type="family name" value="Glycoside Hydrolase Family 15"/>
</dbReference>
<dbReference type="PANTHER" id="PTHR31616:SF13">
    <property type="entry name" value="GLUCAN 1,4-ALPHA-GLUCOSIDASE"/>
    <property type="match status" value="1"/>
</dbReference>
<reference evidence="2 3" key="2">
    <citation type="journal article" date="2008" name="Science">
        <title>Environmental genomics reveals a single-species ecosystem deep within Earth.</title>
        <authorList>
            <person name="Chivian D."/>
            <person name="Brodie E.L."/>
            <person name="Alm E.J."/>
            <person name="Culley D.E."/>
            <person name="Dehal P.S."/>
            <person name="Desantis T.Z."/>
            <person name="Gihring T.M."/>
            <person name="Lapidus A."/>
            <person name="Lin L.H."/>
            <person name="Lowry S.R."/>
            <person name="Moser D.P."/>
            <person name="Richardson P.M."/>
            <person name="Southam G."/>
            <person name="Wanger G."/>
            <person name="Pratt L.M."/>
            <person name="Andersen G.L."/>
            <person name="Hazen T.C."/>
            <person name="Brockman F.J."/>
            <person name="Arkin A.P."/>
            <person name="Onstott T.C."/>
        </authorList>
    </citation>
    <scope>NUCLEOTIDE SEQUENCE [LARGE SCALE GENOMIC DNA]</scope>
    <source>
        <strain evidence="2 3">MP104C</strain>
    </source>
</reference>
<name>B1I3I7_DESAP</name>
<dbReference type="KEGG" id="dau:Daud_1047"/>
<proteinExistence type="predicted"/>
<dbReference type="SUPFAM" id="SSF48208">
    <property type="entry name" value="Six-hairpin glycosidases"/>
    <property type="match status" value="1"/>
</dbReference>
<dbReference type="STRING" id="477974.Daud_1047"/>
<dbReference type="Pfam" id="PF00723">
    <property type="entry name" value="Glyco_hydro_15"/>
    <property type="match status" value="2"/>
</dbReference>
<dbReference type="Proteomes" id="UP000008544">
    <property type="component" value="Chromosome"/>
</dbReference>
<dbReference type="InterPro" id="IPR012341">
    <property type="entry name" value="6hp_glycosidase-like_sf"/>
</dbReference>
<keyword evidence="3" id="KW-1185">Reference proteome</keyword>
<dbReference type="InterPro" id="IPR008928">
    <property type="entry name" value="6-hairpin_glycosidase_sf"/>
</dbReference>
<feature type="domain" description="GH15-like" evidence="1">
    <location>
        <begin position="285"/>
        <end position="587"/>
    </location>
</feature>
<dbReference type="AlphaFoldDB" id="B1I3I7"/>
<gene>
    <name evidence="2" type="ordered locus">Daud_1047</name>
</gene>
<evidence type="ECO:0000259" key="1">
    <source>
        <dbReference type="Pfam" id="PF00723"/>
    </source>
</evidence>
<accession>B1I3I7</accession>
<evidence type="ECO:0000313" key="3">
    <source>
        <dbReference type="Proteomes" id="UP000008544"/>
    </source>
</evidence>
<dbReference type="GO" id="GO:0005975">
    <property type="term" value="P:carbohydrate metabolic process"/>
    <property type="evidence" value="ECO:0007669"/>
    <property type="project" value="InterPro"/>
</dbReference>
<dbReference type="RefSeq" id="WP_012302145.1">
    <property type="nucleotide sequence ID" value="NC_010424.1"/>
</dbReference>
<dbReference type="InterPro" id="IPR011613">
    <property type="entry name" value="GH15-like"/>
</dbReference>
<sequence>MPRDIVLGNGSMLVNLDRNLSLRDLYYPFVGMENHIAGGRCLLGVWVDGQFSWVQNPQWQKEAGYVPGTLISLVRAVHSGLGLEVTVEDAVHYRQNLFLRRIHVRNRWRDRRELRLFFVNDFHVGGWDIGDTALYDPISRAVCHYKRDYYFYVSGNCQGQPIYQYHVQKRFGGREGSARDAEDGVLSGNPIDQGSVDSTISFRAALEPEGEVQADLWIAAGRSLDEVRNLHAWVADNEADRLMNETASFWRHWLALAERDWADLPAEVVALFKTSLLVTRTQIDNNGAVLAANDTDILSTNRDHYSYVWPRDGALVARMLDGAGYHEITAAFYRFCARTISREGYFYHKYNPDGTVGSSWHPWTAEVEEGLPIQEDGTGLVLWGLWKHFEYTGNVEFLASLYLSVVKPAADFMVRYREPRTGLPHQSFDLWEERKGVFTFTAAAVWAGLTAAARCARLLGDGAAQEKWEEAAGKVHAGILRELFDPELNRFIRGRFKGGDGSWVEDHALDASLYWISGLGVLPPDDPRVKATMQAVAEGLWVKTDIGGVARYANDYYFKRSDDIEKVPGNPWFICTLWLANWYVDSAETPAELAKARELLKWAHRYRLDTGILPEQVHPYTGEPLSVAPLTWSHATFCQVVLSYLAKWHAFRDLPLKPESGYD</sequence>
<dbReference type="OrthoDB" id="3902805at2"/>
<feature type="domain" description="GH15-like" evidence="1">
    <location>
        <begin position="596"/>
        <end position="640"/>
    </location>
</feature>
<dbReference type="eggNOG" id="COG3387">
    <property type="taxonomic scope" value="Bacteria"/>
</dbReference>